<dbReference type="GO" id="GO:0017000">
    <property type="term" value="P:antibiotic biosynthetic process"/>
    <property type="evidence" value="ECO:0007669"/>
    <property type="project" value="UniProtKB-ARBA"/>
</dbReference>
<dbReference type="GO" id="GO:0008194">
    <property type="term" value="F:UDP-glycosyltransferase activity"/>
    <property type="evidence" value="ECO:0007669"/>
    <property type="project" value="InterPro"/>
</dbReference>
<proteinExistence type="predicted"/>
<dbReference type="Proteomes" id="UP001149140">
    <property type="component" value="Unassembled WGS sequence"/>
</dbReference>
<organism evidence="2 3">
    <name type="scientific">Solirubrobacter ginsenosidimutans</name>
    <dbReference type="NCBI Taxonomy" id="490573"/>
    <lineage>
        <taxon>Bacteria</taxon>
        <taxon>Bacillati</taxon>
        <taxon>Actinomycetota</taxon>
        <taxon>Thermoleophilia</taxon>
        <taxon>Solirubrobacterales</taxon>
        <taxon>Solirubrobacteraceae</taxon>
        <taxon>Solirubrobacter</taxon>
    </lineage>
</organism>
<dbReference type="CDD" id="cd03784">
    <property type="entry name" value="GT1_Gtf-like"/>
    <property type="match status" value="1"/>
</dbReference>
<reference evidence="2" key="1">
    <citation type="submission" date="2022-10" db="EMBL/GenBank/DDBJ databases">
        <title>The WGS of Solirubrobacter ginsenosidimutans DSM 21036.</title>
        <authorList>
            <person name="Jiang Z."/>
        </authorList>
    </citation>
    <scope>NUCLEOTIDE SEQUENCE</scope>
    <source>
        <strain evidence="2">DSM 21036</strain>
    </source>
</reference>
<dbReference type="AlphaFoldDB" id="A0A9X3S1W7"/>
<protein>
    <submittedName>
        <fullName evidence="2">Glycosyltransferase</fullName>
    </submittedName>
</protein>
<dbReference type="InterPro" id="IPR050426">
    <property type="entry name" value="Glycosyltransferase_28"/>
</dbReference>
<dbReference type="SUPFAM" id="SSF53756">
    <property type="entry name" value="UDP-Glycosyltransferase/glycogen phosphorylase"/>
    <property type="match status" value="1"/>
</dbReference>
<feature type="domain" description="Erythromycin biosynthesis protein CIII-like C-terminal" evidence="1">
    <location>
        <begin position="228"/>
        <end position="336"/>
    </location>
</feature>
<name>A0A9X3S1W7_9ACTN</name>
<keyword evidence="3" id="KW-1185">Reference proteome</keyword>
<dbReference type="PANTHER" id="PTHR48050:SF13">
    <property type="entry name" value="STEROL 3-BETA-GLUCOSYLTRANSFERASE UGT80A2"/>
    <property type="match status" value="1"/>
</dbReference>
<dbReference type="RefSeq" id="WP_270042109.1">
    <property type="nucleotide sequence ID" value="NZ_JAPDOD010000021.1"/>
</dbReference>
<dbReference type="FunFam" id="3.40.50.2000:FF:000072">
    <property type="entry name" value="Glycosyl transferase"/>
    <property type="match status" value="1"/>
</dbReference>
<dbReference type="GO" id="GO:0016758">
    <property type="term" value="F:hexosyltransferase activity"/>
    <property type="evidence" value="ECO:0007669"/>
    <property type="project" value="UniProtKB-ARBA"/>
</dbReference>
<evidence type="ECO:0000259" key="1">
    <source>
        <dbReference type="Pfam" id="PF06722"/>
    </source>
</evidence>
<gene>
    <name evidence="2" type="ORF">OM076_21525</name>
</gene>
<accession>A0A9X3S1W7</accession>
<evidence type="ECO:0000313" key="3">
    <source>
        <dbReference type="Proteomes" id="UP001149140"/>
    </source>
</evidence>
<dbReference type="EMBL" id="JAPDOD010000021">
    <property type="protein sequence ID" value="MDA0162869.1"/>
    <property type="molecule type" value="Genomic_DNA"/>
</dbReference>
<dbReference type="Pfam" id="PF06722">
    <property type="entry name" value="EryCIII-like_C"/>
    <property type="match status" value="1"/>
</dbReference>
<sequence length="351" mass="36925">MRIIFATCQGGGHFQPLVPFARAAQRAGHDVVVAAPGAARGMVERAGFECYALGEPWDRAERWAAVFGPDSPGAVHVVQELFIGLDAYAALPGMLALVHNHGADLIVRETTEFSSTIAAAHFNVPVVAVGPHLDAAIDTDGGLHAIAAPALERLGPYRLDAPVLTLSPFGDAPGVHRFRHPARERVDRSLVYVSFGSEIRSPELFRAIARALAGVPKRVLMTVGRHVDVDALGPLPANVRVERWVDQGDVMPHAAAMVGHGGSGGTLAALAAGVPLAFMPQFVDGPANAARVTELGAGIVVEDDVAGAVHELLNERSYREAAERVADTMRSLPPVEAALELFSRSAGSAAR</sequence>
<dbReference type="Gene3D" id="3.40.50.2000">
    <property type="entry name" value="Glycogen Phosphorylase B"/>
    <property type="match status" value="2"/>
</dbReference>
<evidence type="ECO:0000313" key="2">
    <source>
        <dbReference type="EMBL" id="MDA0162869.1"/>
    </source>
</evidence>
<dbReference type="InterPro" id="IPR010610">
    <property type="entry name" value="EryCIII-like_C"/>
</dbReference>
<dbReference type="PANTHER" id="PTHR48050">
    <property type="entry name" value="STEROL 3-BETA-GLUCOSYLTRANSFERASE"/>
    <property type="match status" value="1"/>
</dbReference>
<comment type="caution">
    <text evidence="2">The sequence shown here is derived from an EMBL/GenBank/DDBJ whole genome shotgun (WGS) entry which is preliminary data.</text>
</comment>
<dbReference type="InterPro" id="IPR002213">
    <property type="entry name" value="UDP_glucos_trans"/>
</dbReference>